<dbReference type="Gene3D" id="6.10.10.60">
    <property type="match status" value="1"/>
</dbReference>
<name>A0A7S2JQP1_9EUKA</name>
<dbReference type="Pfam" id="PF03630">
    <property type="entry name" value="Fumble"/>
    <property type="match status" value="1"/>
</dbReference>
<evidence type="ECO:0000256" key="4">
    <source>
        <dbReference type="SAM" id="MobiDB-lite"/>
    </source>
</evidence>
<feature type="transmembrane region" description="Helical" evidence="5">
    <location>
        <begin position="6"/>
        <end position="24"/>
    </location>
</feature>
<dbReference type="SUPFAM" id="SSF53067">
    <property type="entry name" value="Actin-like ATPase domain"/>
    <property type="match status" value="2"/>
</dbReference>
<feature type="region of interest" description="Disordered" evidence="4">
    <location>
        <begin position="468"/>
        <end position="602"/>
    </location>
</feature>
<evidence type="ECO:0008006" key="7">
    <source>
        <dbReference type="Google" id="ProtNLM"/>
    </source>
</evidence>
<protein>
    <recommendedName>
        <fullName evidence="7">Pantothenate kinase</fullName>
    </recommendedName>
</protein>
<proteinExistence type="predicted"/>
<dbReference type="AlphaFoldDB" id="A0A7S2JQP1"/>
<feature type="compositionally biased region" description="Low complexity" evidence="4">
    <location>
        <begin position="469"/>
        <end position="566"/>
    </location>
</feature>
<dbReference type="GO" id="GO:0005829">
    <property type="term" value="C:cytosol"/>
    <property type="evidence" value="ECO:0007669"/>
    <property type="project" value="TreeGrafter"/>
</dbReference>
<dbReference type="GO" id="GO:0005524">
    <property type="term" value="F:ATP binding"/>
    <property type="evidence" value="ECO:0007669"/>
    <property type="project" value="UniProtKB-KW"/>
</dbReference>
<dbReference type="NCBIfam" id="TIGR00555">
    <property type="entry name" value="panK_eukar"/>
    <property type="match status" value="1"/>
</dbReference>
<evidence type="ECO:0000256" key="1">
    <source>
        <dbReference type="ARBA" id="ARBA00022741"/>
    </source>
</evidence>
<evidence type="ECO:0000256" key="5">
    <source>
        <dbReference type="SAM" id="Phobius"/>
    </source>
</evidence>
<feature type="compositionally biased region" description="Polar residues" evidence="4">
    <location>
        <begin position="35"/>
        <end position="44"/>
    </location>
</feature>
<dbReference type="CDD" id="cd24122">
    <property type="entry name" value="ASKHA_NBD_PanK-II_Pank1-like"/>
    <property type="match status" value="1"/>
</dbReference>
<keyword evidence="5" id="KW-0472">Membrane</keyword>
<dbReference type="InterPro" id="IPR004567">
    <property type="entry name" value="Type_II_PanK"/>
</dbReference>
<accession>A0A7S2JQP1</accession>
<evidence type="ECO:0000256" key="3">
    <source>
        <dbReference type="ARBA" id="ARBA00022993"/>
    </source>
</evidence>
<keyword evidence="3" id="KW-0173">Coenzyme A biosynthesis</keyword>
<gene>
    <name evidence="6" type="ORF">CBRE1094_LOCUS46876</name>
</gene>
<dbReference type="EMBL" id="HBGU01085865">
    <property type="protein sequence ID" value="CAD9554847.1"/>
    <property type="molecule type" value="Transcribed_RNA"/>
</dbReference>
<dbReference type="Gene3D" id="3.30.420.510">
    <property type="match status" value="1"/>
</dbReference>
<reference evidence="6" key="1">
    <citation type="submission" date="2021-01" db="EMBL/GenBank/DDBJ databases">
        <authorList>
            <person name="Corre E."/>
            <person name="Pelletier E."/>
            <person name="Niang G."/>
            <person name="Scheremetjew M."/>
            <person name="Finn R."/>
            <person name="Kale V."/>
            <person name="Holt S."/>
            <person name="Cochrane G."/>
            <person name="Meng A."/>
            <person name="Brown T."/>
            <person name="Cohen L."/>
        </authorList>
    </citation>
    <scope>NUCLEOTIDE SEQUENCE</scope>
    <source>
        <strain evidence="6">UTEX LB 985</strain>
    </source>
</reference>
<dbReference type="PANTHER" id="PTHR12280:SF20">
    <property type="entry name" value="4'-PHOSPHOPANTETHEINE PHOSPHATASE"/>
    <property type="match status" value="1"/>
</dbReference>
<sequence>MTRSTPLAEFVALFGVAATLVWLMRRHRRLEGGRTATSVQSEATQLKDRPSTPARASSTPLPTPTPRTLSRVPSRVQLDSTSARFGLDIGGSLTKFIYLEQDDGQDDVVLAKAYRDPDRAGLEPELSVEVPALGGRLHFAHFQTAQVEKTVNMLKRHHLCDGVRKIHATGGGAHKYRRLIESTLHTKLSPCNELEAVVLGICLMSKSVNDECYTLEAVSNPSHPGGEAQPQSVIIPPEQLGIAPLQRISKPFCCGSRDEFFPFLLCNVGTGVSILHVESERSYTRVSGTAVGGGTFMGLTRLLTRARGFQEALDVAASGDARRVDMLVSDIYGSGQDRAGLNLPGDLTASFFAKNMETADDADPRGHVQDDDICKALVVMIAQNVAQICHLNARIHSARRVFFTGNFLRHNGLALRTIVYTMQRWSQLDRQRGAEPTEAIFFRHEGYFGAIGAFLQTLDSEFVSDLDFSSAPAETPPASSTAASAPCSASTSTRTSASSSPRASRTGQRAAQPTPAARRTASAPQSTTSTPSRPTASTAPQHGATSGDRGGSATAAAAAAAVAASSLPAQPVVACAMRSSRGSPKGSPKNMRKAKAVAAPSS</sequence>
<dbReference type="InterPro" id="IPR043129">
    <property type="entry name" value="ATPase_NBD"/>
</dbReference>
<keyword evidence="5" id="KW-0812">Transmembrane</keyword>
<feature type="region of interest" description="Disordered" evidence="4">
    <location>
        <begin position="32"/>
        <end position="70"/>
    </location>
</feature>
<feature type="compositionally biased region" description="Low complexity" evidence="4">
    <location>
        <begin position="51"/>
        <end position="70"/>
    </location>
</feature>
<keyword evidence="5" id="KW-1133">Transmembrane helix</keyword>
<dbReference type="GO" id="GO:0004594">
    <property type="term" value="F:pantothenate kinase activity"/>
    <property type="evidence" value="ECO:0007669"/>
    <property type="project" value="TreeGrafter"/>
</dbReference>
<evidence type="ECO:0000256" key="2">
    <source>
        <dbReference type="ARBA" id="ARBA00022840"/>
    </source>
</evidence>
<keyword evidence="2" id="KW-0067">ATP-binding</keyword>
<dbReference type="GO" id="GO:0005634">
    <property type="term" value="C:nucleus"/>
    <property type="evidence" value="ECO:0007669"/>
    <property type="project" value="TreeGrafter"/>
</dbReference>
<dbReference type="Gene3D" id="3.30.420.40">
    <property type="match status" value="1"/>
</dbReference>
<dbReference type="GO" id="GO:0015937">
    <property type="term" value="P:coenzyme A biosynthetic process"/>
    <property type="evidence" value="ECO:0007669"/>
    <property type="project" value="UniProtKB-KW"/>
</dbReference>
<organism evidence="6">
    <name type="scientific">Haptolina brevifila</name>
    <dbReference type="NCBI Taxonomy" id="156173"/>
    <lineage>
        <taxon>Eukaryota</taxon>
        <taxon>Haptista</taxon>
        <taxon>Haptophyta</taxon>
        <taxon>Prymnesiophyceae</taxon>
        <taxon>Prymnesiales</taxon>
        <taxon>Prymnesiaceae</taxon>
        <taxon>Haptolina</taxon>
    </lineage>
</organism>
<dbReference type="PANTHER" id="PTHR12280">
    <property type="entry name" value="PANTOTHENATE KINASE"/>
    <property type="match status" value="1"/>
</dbReference>
<keyword evidence="1" id="KW-0547">Nucleotide-binding</keyword>
<evidence type="ECO:0000313" key="6">
    <source>
        <dbReference type="EMBL" id="CAD9554847.1"/>
    </source>
</evidence>